<proteinExistence type="predicted"/>
<evidence type="ECO:0000313" key="2">
    <source>
        <dbReference type="EMBL" id="RKO90243.1"/>
    </source>
</evidence>
<gene>
    <name evidence="2" type="ORF">BDK51DRAFT_33440</name>
</gene>
<organism evidence="2 3">
    <name type="scientific">Blyttiomyces helicus</name>
    <dbReference type="NCBI Taxonomy" id="388810"/>
    <lineage>
        <taxon>Eukaryota</taxon>
        <taxon>Fungi</taxon>
        <taxon>Fungi incertae sedis</taxon>
        <taxon>Chytridiomycota</taxon>
        <taxon>Chytridiomycota incertae sedis</taxon>
        <taxon>Chytridiomycetes</taxon>
        <taxon>Chytridiomycetes incertae sedis</taxon>
        <taxon>Blyttiomyces</taxon>
    </lineage>
</organism>
<feature type="compositionally biased region" description="Polar residues" evidence="1">
    <location>
        <begin position="56"/>
        <end position="69"/>
    </location>
</feature>
<feature type="compositionally biased region" description="Pro residues" evidence="1">
    <location>
        <begin position="104"/>
        <end position="117"/>
    </location>
</feature>
<feature type="region of interest" description="Disordered" evidence="1">
    <location>
        <begin position="705"/>
        <end position="731"/>
    </location>
</feature>
<feature type="compositionally biased region" description="Low complexity" evidence="1">
    <location>
        <begin position="226"/>
        <end position="237"/>
    </location>
</feature>
<sequence length="731" mass="79718">MDGSKGKGRVGGSWERARLMKLYEMMEWREGRGSLRSVQSPETPTLGCLAHRTQREASSQLLSSITQNHSPHRPCNPPPNPMDTPDGSRSENPSAAFISTDPLEPSPPPTAPSTAPPPDDRPNLDSAASTTTTEEPLPSSAEPPPAEPASDPTEVAEQAVIEEEDSAPVVTFQDGEATSAVASGDVEVPPPESAPIADPPTEEDHRAALTLQRAWRGYRGIPPPSGDAVAPDVGAPADPAPEPSAMEQEPGPDGVVPVHRVDEEVEQAVVSDIGVQGGGGVGDPGDDVRIADGSDKIMEIGLPPLPGEGGGAQFMLRNLLEEEMIPATEEELEMGNPGILELTPRLASEEEEEEEEKEEEEEASNSPIPPDVIKSNLNSWFRKKYIGGFRHRKSKTEYFHASTQTPTPQEIKALNARPKFHRDSQTKFIHHRKSQCVVEAFTQMTKPGCYVTTEADVLLPVRRYVSADEHEAWIISNVVRIQCFVRCCYARRLITQLRKEKVARLKALSERRLGDDRDLSLPTLGFVWVSINYILNQVYGAIRWTIEKLAVGIPHVLCAAIRFFGALINGISRVSRRLFTPASSCLTERLRAPQHEHDLHGRQYPLSGDTIDSDDESVLSDVPVETFMQFRDATGFFAVEDAEAAGKEGARHCFYVGECREGVQGAYAADIVLAAEIKGIIKEALEKDTMKRGLDPLADTIRKRWTDTDGGHSGGSTKHTASRRTICGSSV</sequence>
<feature type="region of interest" description="Disordered" evidence="1">
    <location>
        <begin position="344"/>
        <end position="371"/>
    </location>
</feature>
<dbReference type="InterPro" id="IPR037695">
    <property type="entry name" value="IQUB"/>
</dbReference>
<dbReference type="PANTHER" id="PTHR21074">
    <property type="entry name" value="IQ AND UBIQUITIN-LIKE DOMAIN-CONTAINING PROTEIN"/>
    <property type="match status" value="1"/>
</dbReference>
<dbReference type="PANTHER" id="PTHR21074:SF0">
    <property type="entry name" value="IQ AND UBIQUITIN-LIKE DOMAIN-CONTAINING PROTEIN"/>
    <property type="match status" value="1"/>
</dbReference>
<name>A0A4P9WEU9_9FUNG</name>
<evidence type="ECO:0000256" key="1">
    <source>
        <dbReference type="SAM" id="MobiDB-lite"/>
    </source>
</evidence>
<keyword evidence="3" id="KW-1185">Reference proteome</keyword>
<reference evidence="3" key="1">
    <citation type="journal article" date="2018" name="Nat. Microbiol.">
        <title>Leveraging single-cell genomics to expand the fungal tree of life.</title>
        <authorList>
            <person name="Ahrendt S.R."/>
            <person name="Quandt C.A."/>
            <person name="Ciobanu D."/>
            <person name="Clum A."/>
            <person name="Salamov A."/>
            <person name="Andreopoulos B."/>
            <person name="Cheng J.F."/>
            <person name="Woyke T."/>
            <person name="Pelin A."/>
            <person name="Henrissat B."/>
            <person name="Reynolds N.K."/>
            <person name="Benny G.L."/>
            <person name="Smith M.E."/>
            <person name="James T.Y."/>
            <person name="Grigoriev I.V."/>
        </authorList>
    </citation>
    <scope>NUCLEOTIDE SEQUENCE [LARGE SCALE GENOMIC DNA]</scope>
</reference>
<dbReference type="AlphaFoldDB" id="A0A4P9WEU9"/>
<feature type="region of interest" description="Disordered" evidence="1">
    <location>
        <begin position="217"/>
        <end position="256"/>
    </location>
</feature>
<dbReference type="EMBL" id="KZ995652">
    <property type="protein sequence ID" value="RKO90243.1"/>
    <property type="molecule type" value="Genomic_DNA"/>
</dbReference>
<dbReference type="OrthoDB" id="10265862at2759"/>
<feature type="compositionally biased region" description="Acidic residues" evidence="1">
    <location>
        <begin position="349"/>
        <end position="363"/>
    </location>
</feature>
<accession>A0A4P9WEU9</accession>
<protein>
    <submittedName>
        <fullName evidence="2">Uncharacterized protein</fullName>
    </submittedName>
</protein>
<feature type="compositionally biased region" description="Low complexity" evidence="1">
    <location>
        <begin position="124"/>
        <end position="140"/>
    </location>
</feature>
<evidence type="ECO:0000313" key="3">
    <source>
        <dbReference type="Proteomes" id="UP000269721"/>
    </source>
</evidence>
<feature type="region of interest" description="Disordered" evidence="1">
    <location>
        <begin position="31"/>
        <end position="204"/>
    </location>
</feature>
<dbReference type="Proteomes" id="UP000269721">
    <property type="component" value="Unassembled WGS sequence"/>
</dbReference>